<gene>
    <name evidence="2" type="ORF">RMAR00112_LOCUS18431</name>
</gene>
<dbReference type="Pfam" id="PF17800">
    <property type="entry name" value="NPL"/>
    <property type="match status" value="1"/>
</dbReference>
<sequence>MVSLGAEIYSKDWKEGARSVVQVTVDEKTYALCVLTAGKVDCFSLDINFAGEVECSFSVLGPNPVRSVVSTNCKPTFCRIPTDSGGFSLMSCPIGSPHWKYWLPHE</sequence>
<dbReference type="EMBL" id="HBHW01023965">
    <property type="protein sequence ID" value="CAE0050432.1"/>
    <property type="molecule type" value="Transcribed_RNA"/>
</dbReference>
<dbReference type="Gene3D" id="2.60.120.340">
    <property type="entry name" value="Nucleoplasmin core domain"/>
    <property type="match status" value="1"/>
</dbReference>
<protein>
    <recommendedName>
        <fullName evidence="1">Nucleoplasmin-like domain-containing protein</fullName>
    </recommendedName>
</protein>
<dbReference type="AlphaFoldDB" id="A0A7S2ZW68"/>
<dbReference type="InterPro" id="IPR041232">
    <property type="entry name" value="NPL"/>
</dbReference>
<evidence type="ECO:0000313" key="2">
    <source>
        <dbReference type="EMBL" id="CAE0050432.1"/>
    </source>
</evidence>
<evidence type="ECO:0000259" key="1">
    <source>
        <dbReference type="Pfam" id="PF17800"/>
    </source>
</evidence>
<feature type="domain" description="Nucleoplasmin-like" evidence="1">
    <location>
        <begin position="12"/>
        <end position="65"/>
    </location>
</feature>
<name>A0A7S2ZW68_9RHOD</name>
<accession>A0A7S2ZW68</accession>
<organism evidence="2">
    <name type="scientific">Rhodosorus marinus</name>
    <dbReference type="NCBI Taxonomy" id="101924"/>
    <lineage>
        <taxon>Eukaryota</taxon>
        <taxon>Rhodophyta</taxon>
        <taxon>Stylonematophyceae</taxon>
        <taxon>Stylonematales</taxon>
        <taxon>Stylonemataceae</taxon>
        <taxon>Rhodosorus</taxon>
    </lineage>
</organism>
<proteinExistence type="predicted"/>
<reference evidence="2" key="1">
    <citation type="submission" date="2021-01" db="EMBL/GenBank/DDBJ databases">
        <authorList>
            <person name="Corre E."/>
            <person name="Pelletier E."/>
            <person name="Niang G."/>
            <person name="Scheremetjew M."/>
            <person name="Finn R."/>
            <person name="Kale V."/>
            <person name="Holt S."/>
            <person name="Cochrane G."/>
            <person name="Meng A."/>
            <person name="Brown T."/>
            <person name="Cohen L."/>
        </authorList>
    </citation>
    <scope>NUCLEOTIDE SEQUENCE</scope>
    <source>
        <strain evidence="2">CCMP 769</strain>
    </source>
</reference>